<dbReference type="Proteomes" id="UP000663831">
    <property type="component" value="Unassembled WGS sequence"/>
</dbReference>
<evidence type="ECO:0000259" key="5">
    <source>
        <dbReference type="PROSITE" id="PS50865"/>
    </source>
</evidence>
<evidence type="ECO:0000256" key="3">
    <source>
        <dbReference type="ARBA" id="ARBA00022833"/>
    </source>
</evidence>
<proteinExistence type="predicted"/>
<evidence type="ECO:0000313" key="6">
    <source>
        <dbReference type="EMBL" id="CAE6460487.1"/>
    </source>
</evidence>
<evidence type="ECO:0000256" key="4">
    <source>
        <dbReference type="PROSITE-ProRule" id="PRU00134"/>
    </source>
</evidence>
<gene>
    <name evidence="6" type="ORF">RDB_LOCUS75832</name>
</gene>
<dbReference type="OrthoDB" id="3224988at2759"/>
<evidence type="ECO:0000256" key="1">
    <source>
        <dbReference type="ARBA" id="ARBA00022723"/>
    </source>
</evidence>
<dbReference type="PROSITE" id="PS50865">
    <property type="entry name" value="ZF_MYND_2"/>
    <property type="match status" value="1"/>
</dbReference>
<keyword evidence="1" id="KW-0479">Metal-binding</keyword>
<keyword evidence="2 4" id="KW-0863">Zinc-finger</keyword>
<sequence length="503" mass="56470">MFTQWHNQWGYAMPEAIPAGLGTLLRGRVTPTTELELAGMRALERISQLPTEPDPLPDIDLSTLRCATALALDMTTIRHFANPSIMSGCVKLLKAAVGQHGEFGSESPLSYEYGALCFSIFTVCLDICLLERLNQVDEAMAVGERIPEVPAFGALSIKTAYEVHKQLTILENGGDCDWIFGWSSGTQPKCTPLLAPSDASDLMSILWNDRWYLLTISGLSNLLFLLTRHVFHERYVSQVSGDLDPKYLAGLPPLKMLQLVTLATDSDSQDLLPEVIEHTIKTGWMSLLNPENDTKIIPGMLFNALAMLINPEHTPPYQLLPSIRAQIIDKVMSTDLLDMTARTIIQLDPAQSNFRSKILNSILFFYESLEDVMSKFELSQKLWDYVPVWRKYERHLFIKRYGMGSSMTPGHDDHFKACAQHWLAIARHLGLENAINNYVDDECFNDRCPCAYIRGARFSCAKCSKAKYCGARCQVMDWKFGGCTLPHRRLCRCDLGSVGKLGF</sequence>
<evidence type="ECO:0000256" key="2">
    <source>
        <dbReference type="ARBA" id="ARBA00022771"/>
    </source>
</evidence>
<dbReference type="EMBL" id="CAJMWV010002351">
    <property type="protein sequence ID" value="CAE6460487.1"/>
    <property type="molecule type" value="Genomic_DNA"/>
</dbReference>
<comment type="caution">
    <text evidence="6">The sequence shown here is derived from an EMBL/GenBank/DDBJ whole genome shotgun (WGS) entry which is preliminary data.</text>
</comment>
<dbReference type="InterPro" id="IPR002893">
    <property type="entry name" value="Znf_MYND"/>
</dbReference>
<keyword evidence="3" id="KW-0862">Zinc</keyword>
<name>A0A8H3BMG4_9AGAM</name>
<accession>A0A8H3BMG4</accession>
<dbReference type="AlphaFoldDB" id="A0A8H3BMG4"/>
<reference evidence="6" key="1">
    <citation type="submission" date="2021-01" db="EMBL/GenBank/DDBJ databases">
        <authorList>
            <person name="Kaushik A."/>
        </authorList>
    </citation>
    <scope>NUCLEOTIDE SEQUENCE</scope>
    <source>
        <strain evidence="6">AG3-1AP</strain>
    </source>
</reference>
<dbReference type="GO" id="GO:0008270">
    <property type="term" value="F:zinc ion binding"/>
    <property type="evidence" value="ECO:0007669"/>
    <property type="project" value="UniProtKB-KW"/>
</dbReference>
<feature type="domain" description="MYND-type" evidence="5">
    <location>
        <begin position="445"/>
        <end position="491"/>
    </location>
</feature>
<protein>
    <recommendedName>
        <fullName evidence="5">MYND-type domain-containing protein</fullName>
    </recommendedName>
</protein>
<evidence type="ECO:0000313" key="7">
    <source>
        <dbReference type="Proteomes" id="UP000663831"/>
    </source>
</evidence>
<organism evidence="6 7">
    <name type="scientific">Rhizoctonia solani</name>
    <dbReference type="NCBI Taxonomy" id="456999"/>
    <lineage>
        <taxon>Eukaryota</taxon>
        <taxon>Fungi</taxon>
        <taxon>Dikarya</taxon>
        <taxon>Basidiomycota</taxon>
        <taxon>Agaricomycotina</taxon>
        <taxon>Agaricomycetes</taxon>
        <taxon>Cantharellales</taxon>
        <taxon>Ceratobasidiaceae</taxon>
        <taxon>Rhizoctonia</taxon>
    </lineage>
</organism>